<dbReference type="SMART" id="SM00254">
    <property type="entry name" value="ShKT"/>
    <property type="match status" value="2"/>
</dbReference>
<keyword evidence="4" id="KW-1185">Reference proteome</keyword>
<evidence type="ECO:0000313" key="4">
    <source>
        <dbReference type="Proteomes" id="UP000013827"/>
    </source>
</evidence>
<feature type="domain" description="ShKT" evidence="2">
    <location>
        <begin position="128"/>
        <end position="164"/>
    </location>
</feature>
<keyword evidence="1" id="KW-0732">Signal</keyword>
<evidence type="ECO:0000259" key="2">
    <source>
        <dbReference type="PROSITE" id="PS51670"/>
    </source>
</evidence>
<dbReference type="HOGENOM" id="CLU_1506147_0_0_1"/>
<evidence type="ECO:0000313" key="3">
    <source>
        <dbReference type="EnsemblProtists" id="EOD10684"/>
    </source>
</evidence>
<accession>A0A0D3IHE9</accession>
<reference evidence="3" key="2">
    <citation type="submission" date="2024-10" db="UniProtKB">
        <authorList>
            <consortium name="EnsemblProtists"/>
        </authorList>
    </citation>
    <scope>IDENTIFICATION</scope>
</reference>
<name>A0A0D3IHE9_EMIH1</name>
<feature type="domain" description="ShKT" evidence="2">
    <location>
        <begin position="82"/>
        <end position="116"/>
    </location>
</feature>
<feature type="signal peptide" evidence="1">
    <location>
        <begin position="1"/>
        <end position="21"/>
    </location>
</feature>
<dbReference type="GeneID" id="17256787"/>
<dbReference type="PaxDb" id="2903-EOD10684"/>
<evidence type="ECO:0000256" key="1">
    <source>
        <dbReference type="SAM" id="SignalP"/>
    </source>
</evidence>
<dbReference type="RefSeq" id="XP_005763113.1">
    <property type="nucleotide sequence ID" value="XM_005763056.1"/>
</dbReference>
<dbReference type="Gene3D" id="1.10.10.1940">
    <property type="match status" value="2"/>
</dbReference>
<organism evidence="3 4">
    <name type="scientific">Emiliania huxleyi (strain CCMP1516)</name>
    <dbReference type="NCBI Taxonomy" id="280463"/>
    <lineage>
        <taxon>Eukaryota</taxon>
        <taxon>Haptista</taxon>
        <taxon>Haptophyta</taxon>
        <taxon>Prymnesiophyceae</taxon>
        <taxon>Isochrysidales</taxon>
        <taxon>Noelaerhabdaceae</taxon>
        <taxon>Emiliania</taxon>
    </lineage>
</organism>
<feature type="chain" id="PRO_5044291074" description="ShKT domain-containing protein" evidence="1">
    <location>
        <begin position="22"/>
        <end position="179"/>
    </location>
</feature>
<dbReference type="AlphaFoldDB" id="A0A0D3IHE9"/>
<dbReference type="EnsemblProtists" id="EOD10684">
    <property type="protein sequence ID" value="EOD10684"/>
    <property type="gene ID" value="EMIHUDRAFT_105121"/>
</dbReference>
<dbReference type="Pfam" id="PF01549">
    <property type="entry name" value="ShK"/>
    <property type="match status" value="2"/>
</dbReference>
<dbReference type="PROSITE" id="PS51670">
    <property type="entry name" value="SHKT"/>
    <property type="match status" value="2"/>
</dbReference>
<dbReference type="Proteomes" id="UP000013827">
    <property type="component" value="Unassembled WGS sequence"/>
</dbReference>
<reference evidence="4" key="1">
    <citation type="journal article" date="2013" name="Nature">
        <title>Pan genome of the phytoplankton Emiliania underpins its global distribution.</title>
        <authorList>
            <person name="Read B.A."/>
            <person name="Kegel J."/>
            <person name="Klute M.J."/>
            <person name="Kuo A."/>
            <person name="Lefebvre S.C."/>
            <person name="Maumus F."/>
            <person name="Mayer C."/>
            <person name="Miller J."/>
            <person name="Monier A."/>
            <person name="Salamov A."/>
            <person name="Young J."/>
            <person name="Aguilar M."/>
            <person name="Claverie J.M."/>
            <person name="Frickenhaus S."/>
            <person name="Gonzalez K."/>
            <person name="Herman E.K."/>
            <person name="Lin Y.C."/>
            <person name="Napier J."/>
            <person name="Ogata H."/>
            <person name="Sarno A.F."/>
            <person name="Shmutz J."/>
            <person name="Schroeder D."/>
            <person name="de Vargas C."/>
            <person name="Verret F."/>
            <person name="von Dassow P."/>
            <person name="Valentin K."/>
            <person name="Van de Peer Y."/>
            <person name="Wheeler G."/>
            <person name="Dacks J.B."/>
            <person name="Delwiche C.F."/>
            <person name="Dyhrman S.T."/>
            <person name="Glockner G."/>
            <person name="John U."/>
            <person name="Richards T."/>
            <person name="Worden A.Z."/>
            <person name="Zhang X."/>
            <person name="Grigoriev I.V."/>
            <person name="Allen A.E."/>
            <person name="Bidle K."/>
            <person name="Borodovsky M."/>
            <person name="Bowler C."/>
            <person name="Brownlee C."/>
            <person name="Cock J.M."/>
            <person name="Elias M."/>
            <person name="Gladyshev V.N."/>
            <person name="Groth M."/>
            <person name="Guda C."/>
            <person name="Hadaegh A."/>
            <person name="Iglesias-Rodriguez M.D."/>
            <person name="Jenkins J."/>
            <person name="Jones B.M."/>
            <person name="Lawson T."/>
            <person name="Leese F."/>
            <person name="Lindquist E."/>
            <person name="Lobanov A."/>
            <person name="Lomsadze A."/>
            <person name="Malik S.B."/>
            <person name="Marsh M.E."/>
            <person name="Mackinder L."/>
            <person name="Mock T."/>
            <person name="Mueller-Roeber B."/>
            <person name="Pagarete A."/>
            <person name="Parker M."/>
            <person name="Probert I."/>
            <person name="Quesneville H."/>
            <person name="Raines C."/>
            <person name="Rensing S.A."/>
            <person name="Riano-Pachon D.M."/>
            <person name="Richier S."/>
            <person name="Rokitta S."/>
            <person name="Shiraiwa Y."/>
            <person name="Soanes D.M."/>
            <person name="van der Giezen M."/>
            <person name="Wahlund T.M."/>
            <person name="Williams B."/>
            <person name="Wilson W."/>
            <person name="Wolfe G."/>
            <person name="Wurch L.L."/>
        </authorList>
    </citation>
    <scope>NUCLEOTIDE SEQUENCE</scope>
</reference>
<proteinExistence type="predicted"/>
<protein>
    <recommendedName>
        <fullName evidence="2">ShKT domain-containing protein</fullName>
    </recommendedName>
</protein>
<dbReference type="KEGG" id="ehx:EMIHUDRAFT_105121"/>
<dbReference type="InterPro" id="IPR003582">
    <property type="entry name" value="ShKT_dom"/>
</dbReference>
<sequence>MPPASRAACLLALTLAPHARSDMEMNCQIFDSTMVCDSDKPRIARGEIRTCSGEVMKIDLTRLSSIASLHKLMSLLGLREICGDADERCAGWSSKGECDRNEGFMHTNCRKACGLCAEGAKQAEGTLCTDAESANNCQYWSTMGECTANEAFMREKCARACGFCKVSFSEDDAAEKDEL</sequence>